<dbReference type="EMBL" id="AOHO01000048">
    <property type="protein sequence ID" value="EME60478.1"/>
    <property type="molecule type" value="Genomic_DNA"/>
</dbReference>
<feature type="signal peptide" evidence="1">
    <location>
        <begin position="1"/>
        <end position="18"/>
    </location>
</feature>
<evidence type="ECO:0000256" key="1">
    <source>
        <dbReference type="SAM" id="SignalP"/>
    </source>
</evidence>
<evidence type="ECO:0000313" key="3">
    <source>
        <dbReference type="Proteomes" id="UP000054226"/>
    </source>
</evidence>
<name>M2ZHU7_9PSEU</name>
<comment type="caution">
    <text evidence="2">The sequence shown here is derived from an EMBL/GenBank/DDBJ whole genome shotgun (WGS) entry which is preliminary data.</text>
</comment>
<feature type="chain" id="PRO_5004029958" evidence="1">
    <location>
        <begin position="19"/>
        <end position="66"/>
    </location>
</feature>
<keyword evidence="3" id="KW-1185">Reference proteome</keyword>
<keyword evidence="1" id="KW-0732">Signal</keyword>
<gene>
    <name evidence="2" type="ORF">H074_15677</name>
</gene>
<reference evidence="2 3" key="1">
    <citation type="journal article" date="2013" name="Genome Announc.">
        <title>Draft Genome Sequence of Amycolatopsis decaplanina Strain DSM 44594T.</title>
        <authorList>
            <person name="Kaur N."/>
            <person name="Kumar S."/>
            <person name="Bala M."/>
            <person name="Raghava G.P."/>
            <person name="Mayilraj S."/>
        </authorList>
    </citation>
    <scope>NUCLEOTIDE SEQUENCE [LARGE SCALE GENOMIC DNA]</scope>
    <source>
        <strain evidence="2 3">DSM 44594</strain>
    </source>
</reference>
<dbReference type="AlphaFoldDB" id="M2ZHU7"/>
<evidence type="ECO:0000313" key="2">
    <source>
        <dbReference type="EMBL" id="EME60478.1"/>
    </source>
</evidence>
<proteinExistence type="predicted"/>
<protein>
    <submittedName>
        <fullName evidence="2">D-alanyl-D-alanine dipeptidase</fullName>
    </submittedName>
</protein>
<dbReference type="PATRIC" id="fig|1284240.4.peg.3191"/>
<dbReference type="RefSeq" id="WP_007031021.1">
    <property type="nucleotide sequence ID" value="NZ_AOHO01000048.1"/>
</dbReference>
<dbReference type="Proteomes" id="UP000054226">
    <property type="component" value="Unassembled WGS sequence"/>
</dbReference>
<organism evidence="2 3">
    <name type="scientific">Amycolatopsis decaplanina DSM 44594</name>
    <dbReference type="NCBI Taxonomy" id="1284240"/>
    <lineage>
        <taxon>Bacteria</taxon>
        <taxon>Bacillati</taxon>
        <taxon>Actinomycetota</taxon>
        <taxon>Actinomycetes</taxon>
        <taxon>Pseudonocardiales</taxon>
        <taxon>Pseudonocardiaceae</taxon>
        <taxon>Amycolatopsis</taxon>
    </lineage>
</organism>
<sequence>MAVATLAVLAAIPAPAQASELKAPSEFVALSDVTPTILHEIRYQRGAQLRRPQRAVDHFVRWAKDL</sequence>
<accession>M2ZHU7</accession>